<reference evidence="1 2" key="1">
    <citation type="journal article" date="2018" name="Nat. Ecol. Evol.">
        <title>Pezizomycetes genomes reveal the molecular basis of ectomycorrhizal truffle lifestyle.</title>
        <authorList>
            <person name="Murat C."/>
            <person name="Payen T."/>
            <person name="Noel B."/>
            <person name="Kuo A."/>
            <person name="Morin E."/>
            <person name="Chen J."/>
            <person name="Kohler A."/>
            <person name="Krizsan K."/>
            <person name="Balestrini R."/>
            <person name="Da Silva C."/>
            <person name="Montanini B."/>
            <person name="Hainaut M."/>
            <person name="Levati E."/>
            <person name="Barry K.W."/>
            <person name="Belfiori B."/>
            <person name="Cichocki N."/>
            <person name="Clum A."/>
            <person name="Dockter R.B."/>
            <person name="Fauchery L."/>
            <person name="Guy J."/>
            <person name="Iotti M."/>
            <person name="Le Tacon F."/>
            <person name="Lindquist E.A."/>
            <person name="Lipzen A."/>
            <person name="Malagnac F."/>
            <person name="Mello A."/>
            <person name="Molinier V."/>
            <person name="Miyauchi S."/>
            <person name="Poulain J."/>
            <person name="Riccioni C."/>
            <person name="Rubini A."/>
            <person name="Sitrit Y."/>
            <person name="Splivallo R."/>
            <person name="Traeger S."/>
            <person name="Wang M."/>
            <person name="Zifcakova L."/>
            <person name="Wipf D."/>
            <person name="Zambonelli A."/>
            <person name="Paolocci F."/>
            <person name="Nowrousian M."/>
            <person name="Ottonello S."/>
            <person name="Baldrian P."/>
            <person name="Spatafora J.W."/>
            <person name="Henrissat B."/>
            <person name="Nagy L.G."/>
            <person name="Aury J.M."/>
            <person name="Wincker P."/>
            <person name="Grigoriev I.V."/>
            <person name="Bonfante P."/>
            <person name="Martin F.M."/>
        </authorList>
    </citation>
    <scope>NUCLEOTIDE SEQUENCE [LARGE SCALE GENOMIC DNA]</scope>
    <source>
        <strain evidence="1 2">120613-1</strain>
    </source>
</reference>
<name>A0A3N4JD92_9PEZI</name>
<keyword evidence="2" id="KW-1185">Reference proteome</keyword>
<protein>
    <submittedName>
        <fullName evidence="1">Uncharacterized protein</fullName>
    </submittedName>
</protein>
<accession>A0A3N4JD92</accession>
<dbReference type="Proteomes" id="UP000276215">
    <property type="component" value="Unassembled WGS sequence"/>
</dbReference>
<organism evidence="1 2">
    <name type="scientific">Choiromyces venosus 120613-1</name>
    <dbReference type="NCBI Taxonomy" id="1336337"/>
    <lineage>
        <taxon>Eukaryota</taxon>
        <taxon>Fungi</taxon>
        <taxon>Dikarya</taxon>
        <taxon>Ascomycota</taxon>
        <taxon>Pezizomycotina</taxon>
        <taxon>Pezizomycetes</taxon>
        <taxon>Pezizales</taxon>
        <taxon>Tuberaceae</taxon>
        <taxon>Choiromyces</taxon>
    </lineage>
</organism>
<dbReference type="AlphaFoldDB" id="A0A3N4JD92"/>
<gene>
    <name evidence="1" type="ORF">L873DRAFT_1813196</name>
</gene>
<proteinExistence type="predicted"/>
<dbReference type="EMBL" id="ML120428">
    <property type="protein sequence ID" value="RPA95247.1"/>
    <property type="molecule type" value="Genomic_DNA"/>
</dbReference>
<sequence length="55" mass="6097">MCPFNRSIQGSVPGFEDVKFCSEDVVCLSSVEPAVSLSLPYFFPSFLFTLSLVKM</sequence>
<evidence type="ECO:0000313" key="2">
    <source>
        <dbReference type="Proteomes" id="UP000276215"/>
    </source>
</evidence>
<evidence type="ECO:0000313" key="1">
    <source>
        <dbReference type="EMBL" id="RPA95247.1"/>
    </source>
</evidence>